<keyword evidence="1" id="KW-1133">Transmembrane helix</keyword>
<keyword evidence="1" id="KW-0812">Transmembrane</keyword>
<accession>A9WU71</accession>
<dbReference type="STRING" id="288705.RSal33209_3021"/>
<dbReference type="KEGG" id="rsa:RSal33209_3021"/>
<dbReference type="HOGENOM" id="CLU_2773001_0_0_11"/>
<feature type="transmembrane region" description="Helical" evidence="1">
    <location>
        <begin position="32"/>
        <end position="49"/>
    </location>
</feature>
<evidence type="ECO:0000313" key="2">
    <source>
        <dbReference type="EMBL" id="ABY24742.1"/>
    </source>
</evidence>
<proteinExistence type="predicted"/>
<protein>
    <submittedName>
        <fullName evidence="2">Uncharacterized protein</fullName>
    </submittedName>
</protein>
<keyword evidence="3" id="KW-1185">Reference proteome</keyword>
<gene>
    <name evidence="2" type="ordered locus">RSal33209_3021</name>
</gene>
<evidence type="ECO:0000313" key="3">
    <source>
        <dbReference type="Proteomes" id="UP000002007"/>
    </source>
</evidence>
<evidence type="ECO:0000256" key="1">
    <source>
        <dbReference type="SAM" id="Phobius"/>
    </source>
</evidence>
<dbReference type="AlphaFoldDB" id="A9WU71"/>
<keyword evidence="1" id="KW-0472">Membrane</keyword>
<dbReference type="Proteomes" id="UP000002007">
    <property type="component" value="Chromosome"/>
</dbReference>
<name>A9WU71_RENSM</name>
<dbReference type="EMBL" id="CP000910">
    <property type="protein sequence ID" value="ABY24742.1"/>
    <property type="molecule type" value="Genomic_DNA"/>
</dbReference>
<organism evidence="2 3">
    <name type="scientific">Renibacterium salmoninarum (strain ATCC 33209 / DSM 20767 / JCM 11484 / NBRC 15589 / NCIMB 2235)</name>
    <dbReference type="NCBI Taxonomy" id="288705"/>
    <lineage>
        <taxon>Bacteria</taxon>
        <taxon>Bacillati</taxon>
        <taxon>Actinomycetota</taxon>
        <taxon>Actinomycetes</taxon>
        <taxon>Micrococcales</taxon>
        <taxon>Micrococcaceae</taxon>
        <taxon>Renibacterium</taxon>
    </lineage>
</organism>
<sequence length="69" mass="7283">MMSLIGMGIAVACQFISRYVLGFQTYSADLISGGVIGLILGTILGSSLIDSSSSKRNLIRDLGMPKTEN</sequence>
<reference evidence="3" key="1">
    <citation type="journal article" date="2008" name="J. Bacteriol.">
        <title>Genome sequence of the fish pathogen Renibacterium salmoninarum suggests reductive evolution away from an environmental Arthrobacter ancestor.</title>
        <authorList>
            <person name="Wiens G.D."/>
            <person name="Rockey D.D."/>
            <person name="Wu Z."/>
            <person name="Chang J."/>
            <person name="Levy R."/>
            <person name="Crane S."/>
            <person name="Chen D.S."/>
            <person name="Capri G.R."/>
            <person name="Burnett J.R."/>
            <person name="Sudheesh P.S."/>
            <person name="Schipma M.J."/>
            <person name="Burd H."/>
            <person name="Bhattacharyya A."/>
            <person name="Rhodes L.D."/>
            <person name="Kaul R."/>
            <person name="Strom M.S."/>
        </authorList>
    </citation>
    <scope>NUCLEOTIDE SEQUENCE [LARGE SCALE GENOMIC DNA]</scope>
    <source>
        <strain evidence="3">ATCC 33209 / DSM 20767 / JCM 11484 / NBRC 15589 / NCIMB 2235</strain>
    </source>
</reference>